<dbReference type="EMBL" id="JAGTJR010000044">
    <property type="protein sequence ID" value="KAH7030442.1"/>
    <property type="molecule type" value="Genomic_DNA"/>
</dbReference>
<reference evidence="2 3" key="1">
    <citation type="journal article" date="2021" name="Nat. Commun.">
        <title>Genetic determinants of endophytism in the Arabidopsis root mycobiome.</title>
        <authorList>
            <person name="Mesny F."/>
            <person name="Miyauchi S."/>
            <person name="Thiergart T."/>
            <person name="Pickel B."/>
            <person name="Atanasova L."/>
            <person name="Karlsson M."/>
            <person name="Huettel B."/>
            <person name="Barry K.W."/>
            <person name="Haridas S."/>
            <person name="Chen C."/>
            <person name="Bauer D."/>
            <person name="Andreopoulos W."/>
            <person name="Pangilinan J."/>
            <person name="LaButti K."/>
            <person name="Riley R."/>
            <person name="Lipzen A."/>
            <person name="Clum A."/>
            <person name="Drula E."/>
            <person name="Henrissat B."/>
            <person name="Kohler A."/>
            <person name="Grigoriev I.V."/>
            <person name="Martin F.M."/>
            <person name="Hacquard S."/>
        </authorList>
    </citation>
    <scope>NUCLEOTIDE SEQUENCE [LARGE SCALE GENOMIC DNA]</scope>
    <source>
        <strain evidence="2 3">MPI-SDFR-AT-0080</strain>
    </source>
</reference>
<name>A0ABQ8FW26_9PEZI</name>
<keyword evidence="1" id="KW-0812">Transmembrane</keyword>
<evidence type="ECO:0000313" key="3">
    <source>
        <dbReference type="Proteomes" id="UP000774617"/>
    </source>
</evidence>
<sequence length="256" mass="28344">CTWRACASRAAAAAATQDGYAFPLRQCLPVLRAQDLPNLFSPSHQHYILEKKKPVYYPVLLIVSLQHPEAFSMHFVITLDGIPEEVAQHCSVTLSSPDMQSHVPPPPYHLPYGNERLCADCTRDETAAKVAVERLGTMEIASGFVVYFSHGLIQSYLCRGPKTLCMEFVMAASIFVGTYVGAVMAPFIYYFFMNRCPASNADEESGYKLRQEPDRQHRTPPSVVALVGTLGYLMGSTVLWPYENQIAVSSGRSGQN</sequence>
<gene>
    <name evidence="2" type="ORF">B0J12DRAFT_768231</name>
</gene>
<comment type="caution">
    <text evidence="2">The sequence shown here is derived from an EMBL/GenBank/DDBJ whole genome shotgun (WGS) entry which is preliminary data.</text>
</comment>
<keyword evidence="3" id="KW-1185">Reference proteome</keyword>
<proteinExistence type="predicted"/>
<feature type="non-terminal residue" evidence="2">
    <location>
        <position position="1"/>
    </location>
</feature>
<evidence type="ECO:0000313" key="2">
    <source>
        <dbReference type="EMBL" id="KAH7030442.1"/>
    </source>
</evidence>
<feature type="transmembrane region" description="Helical" evidence="1">
    <location>
        <begin position="223"/>
        <end position="242"/>
    </location>
</feature>
<organism evidence="2 3">
    <name type="scientific">Macrophomina phaseolina</name>
    <dbReference type="NCBI Taxonomy" id="35725"/>
    <lineage>
        <taxon>Eukaryota</taxon>
        <taxon>Fungi</taxon>
        <taxon>Dikarya</taxon>
        <taxon>Ascomycota</taxon>
        <taxon>Pezizomycotina</taxon>
        <taxon>Dothideomycetes</taxon>
        <taxon>Dothideomycetes incertae sedis</taxon>
        <taxon>Botryosphaeriales</taxon>
        <taxon>Botryosphaeriaceae</taxon>
        <taxon>Macrophomina</taxon>
    </lineage>
</organism>
<dbReference type="Proteomes" id="UP000774617">
    <property type="component" value="Unassembled WGS sequence"/>
</dbReference>
<accession>A0ABQ8FW26</accession>
<protein>
    <submittedName>
        <fullName evidence="2">Uncharacterized protein</fullName>
    </submittedName>
</protein>
<keyword evidence="1" id="KW-1133">Transmembrane helix</keyword>
<evidence type="ECO:0000256" key="1">
    <source>
        <dbReference type="SAM" id="Phobius"/>
    </source>
</evidence>
<feature type="transmembrane region" description="Helical" evidence="1">
    <location>
        <begin position="168"/>
        <end position="192"/>
    </location>
</feature>
<keyword evidence="1" id="KW-0472">Membrane</keyword>